<dbReference type="GO" id="GO:0043565">
    <property type="term" value="F:sequence-specific DNA binding"/>
    <property type="evidence" value="ECO:0007669"/>
    <property type="project" value="InterPro"/>
</dbReference>
<dbReference type="InterPro" id="IPR001789">
    <property type="entry name" value="Sig_transdc_resp-reg_receiver"/>
</dbReference>
<evidence type="ECO:0000256" key="3">
    <source>
        <dbReference type="ARBA" id="ARBA00023015"/>
    </source>
</evidence>
<dbReference type="SUPFAM" id="SSF52172">
    <property type="entry name" value="CheY-like"/>
    <property type="match status" value="1"/>
</dbReference>
<dbReference type="InterPro" id="IPR027417">
    <property type="entry name" value="P-loop_NTPase"/>
</dbReference>
<keyword evidence="1" id="KW-0547">Nucleotide-binding</keyword>
<name>A0A368KU32_9BACT</name>
<dbReference type="InterPro" id="IPR009057">
    <property type="entry name" value="Homeodomain-like_sf"/>
</dbReference>
<dbReference type="Gene3D" id="1.10.10.60">
    <property type="entry name" value="Homeodomain-like"/>
    <property type="match status" value="1"/>
</dbReference>
<evidence type="ECO:0000256" key="5">
    <source>
        <dbReference type="ARBA" id="ARBA00023163"/>
    </source>
</evidence>
<evidence type="ECO:0000256" key="1">
    <source>
        <dbReference type="ARBA" id="ARBA00022741"/>
    </source>
</evidence>
<evidence type="ECO:0000256" key="6">
    <source>
        <dbReference type="PROSITE-ProRule" id="PRU00169"/>
    </source>
</evidence>
<evidence type="ECO:0000313" key="10">
    <source>
        <dbReference type="Proteomes" id="UP000253562"/>
    </source>
</evidence>
<dbReference type="OrthoDB" id="9807827at2"/>
<evidence type="ECO:0000259" key="7">
    <source>
        <dbReference type="PROSITE" id="PS50045"/>
    </source>
</evidence>
<dbReference type="SUPFAM" id="SSF46689">
    <property type="entry name" value="Homeodomain-like"/>
    <property type="match status" value="1"/>
</dbReference>
<dbReference type="Pfam" id="PF25601">
    <property type="entry name" value="AAA_lid_14"/>
    <property type="match status" value="1"/>
</dbReference>
<keyword evidence="3" id="KW-0805">Transcription regulation</keyword>
<dbReference type="PROSITE" id="PS00688">
    <property type="entry name" value="SIGMA54_INTERACT_3"/>
    <property type="match status" value="1"/>
</dbReference>
<dbReference type="PANTHER" id="PTHR32071:SF117">
    <property type="entry name" value="PTS-DEPENDENT DIHYDROXYACETONE KINASE OPERON REGULATORY PROTEIN-RELATED"/>
    <property type="match status" value="1"/>
</dbReference>
<dbReference type="GO" id="GO:0005524">
    <property type="term" value="F:ATP binding"/>
    <property type="evidence" value="ECO:0007669"/>
    <property type="project" value="UniProtKB-KW"/>
</dbReference>
<dbReference type="Gene3D" id="1.10.8.60">
    <property type="match status" value="1"/>
</dbReference>
<gene>
    <name evidence="9" type="ORF">DTL42_01600</name>
</gene>
<organism evidence="9 10">
    <name type="scientific">Bremerella cremea</name>
    <dbReference type="NCBI Taxonomy" id="1031537"/>
    <lineage>
        <taxon>Bacteria</taxon>
        <taxon>Pseudomonadati</taxon>
        <taxon>Planctomycetota</taxon>
        <taxon>Planctomycetia</taxon>
        <taxon>Pirellulales</taxon>
        <taxon>Pirellulaceae</taxon>
        <taxon>Bremerella</taxon>
    </lineage>
</organism>
<keyword evidence="2" id="KW-0067">ATP-binding</keyword>
<dbReference type="Pfam" id="PF00072">
    <property type="entry name" value="Response_reg"/>
    <property type="match status" value="1"/>
</dbReference>
<dbReference type="CDD" id="cd00009">
    <property type="entry name" value="AAA"/>
    <property type="match status" value="1"/>
</dbReference>
<feature type="domain" description="Response regulatory" evidence="8">
    <location>
        <begin position="8"/>
        <end position="122"/>
    </location>
</feature>
<dbReference type="Gene3D" id="3.40.50.300">
    <property type="entry name" value="P-loop containing nucleotide triphosphate hydrolases"/>
    <property type="match status" value="1"/>
</dbReference>
<evidence type="ECO:0000313" key="9">
    <source>
        <dbReference type="EMBL" id="RCS53889.1"/>
    </source>
</evidence>
<evidence type="ECO:0000256" key="4">
    <source>
        <dbReference type="ARBA" id="ARBA00023125"/>
    </source>
</evidence>
<sequence length="457" mass="50537">MSLTQRQKILFIDDIPAFCEEMVATLQSEQLDAVSMLSPHEAISKIVRGDFDLVITTLVIAEMGGFEIIRRLRGAGCRVPIIMITGFGTDQSAIEAARLGVADYLTKPVEKTELVARVRRVLAEHAPRAPERPKSLARMISGDWQMSAIFDKVKTVAPSDSRVLILGETGSGKQLLAHAIHQQSRRAQEPFVEVNCAAIPANLLESELFGHEEGAFTGASKRRIGRFEAAGKGTIFLDEIGELSFELQSKLLHVLDSGKFTRVGGGNDMISRARLVSATNRDLMQEVEAGRFRADLYYRLNVISIELPPLRERPGDIGILAQHFINQFVTEGQQPPTFTPAAVEALRQYNWPGNVRELQNFAEQLAVLHAGARIEATDLPARILRPPTRSAPAARVSPPAERLPFREARDQFEKDYLLKAIEEANGNMAEGARLAGMDRGQFYRLAKRHGLTPNGEE</sequence>
<dbReference type="InterPro" id="IPR025944">
    <property type="entry name" value="Sigma_54_int_dom_CS"/>
</dbReference>
<evidence type="ECO:0000259" key="8">
    <source>
        <dbReference type="PROSITE" id="PS50110"/>
    </source>
</evidence>
<dbReference type="PROSITE" id="PS50110">
    <property type="entry name" value="RESPONSE_REGULATORY"/>
    <property type="match status" value="1"/>
</dbReference>
<dbReference type="InterPro" id="IPR002078">
    <property type="entry name" value="Sigma_54_int"/>
</dbReference>
<dbReference type="InterPro" id="IPR025662">
    <property type="entry name" value="Sigma_54_int_dom_ATP-bd_1"/>
</dbReference>
<comment type="caution">
    <text evidence="9">The sequence shown here is derived from an EMBL/GenBank/DDBJ whole genome shotgun (WGS) entry which is preliminary data.</text>
</comment>
<keyword evidence="5" id="KW-0804">Transcription</keyword>
<dbReference type="PROSITE" id="PS00675">
    <property type="entry name" value="SIGMA54_INTERACT_1"/>
    <property type="match status" value="1"/>
</dbReference>
<dbReference type="InterPro" id="IPR011006">
    <property type="entry name" value="CheY-like_superfamily"/>
</dbReference>
<reference evidence="9 10" key="1">
    <citation type="submission" date="2018-07" db="EMBL/GenBank/DDBJ databases">
        <title>Comparative genomes isolates from brazilian mangrove.</title>
        <authorList>
            <person name="De Araujo J.E."/>
            <person name="Taketani R.G."/>
            <person name="Silva M.C.P."/>
            <person name="Lourenco M.V."/>
            <person name="Oliveira V.M."/>
            <person name="Andreote F.D."/>
        </authorList>
    </citation>
    <scope>NUCLEOTIDE SEQUENCE [LARGE SCALE GENOMIC DNA]</scope>
    <source>
        <strain evidence="9 10">HEX PRIS-MGV</strain>
    </source>
</reference>
<dbReference type="Gene3D" id="3.40.50.2300">
    <property type="match status" value="1"/>
</dbReference>
<dbReference type="PANTHER" id="PTHR32071">
    <property type="entry name" value="TRANSCRIPTIONAL REGULATORY PROTEIN"/>
    <property type="match status" value="1"/>
</dbReference>
<accession>A0A368KU32</accession>
<dbReference type="GO" id="GO:0006355">
    <property type="term" value="P:regulation of DNA-templated transcription"/>
    <property type="evidence" value="ECO:0007669"/>
    <property type="project" value="InterPro"/>
</dbReference>
<dbReference type="SMART" id="SM00448">
    <property type="entry name" value="REC"/>
    <property type="match status" value="1"/>
</dbReference>
<keyword evidence="4" id="KW-0238">DNA-binding</keyword>
<protein>
    <submittedName>
        <fullName evidence="9">Sigma-54-dependent Fis family transcriptional regulator</fullName>
    </submittedName>
</protein>
<dbReference type="InterPro" id="IPR058031">
    <property type="entry name" value="AAA_lid_NorR"/>
</dbReference>
<dbReference type="Pfam" id="PF00158">
    <property type="entry name" value="Sigma54_activat"/>
    <property type="match status" value="1"/>
</dbReference>
<dbReference type="PROSITE" id="PS50045">
    <property type="entry name" value="SIGMA54_INTERACT_4"/>
    <property type="match status" value="1"/>
</dbReference>
<dbReference type="EMBL" id="QPEX01000010">
    <property type="protein sequence ID" value="RCS53889.1"/>
    <property type="molecule type" value="Genomic_DNA"/>
</dbReference>
<dbReference type="Pfam" id="PF02954">
    <property type="entry name" value="HTH_8"/>
    <property type="match status" value="1"/>
</dbReference>
<evidence type="ECO:0000256" key="2">
    <source>
        <dbReference type="ARBA" id="ARBA00022840"/>
    </source>
</evidence>
<dbReference type="RefSeq" id="WP_114366953.1">
    <property type="nucleotide sequence ID" value="NZ_QPEX01000010.1"/>
</dbReference>
<dbReference type="PRINTS" id="PR01590">
    <property type="entry name" value="HTHFIS"/>
</dbReference>
<dbReference type="InterPro" id="IPR003593">
    <property type="entry name" value="AAA+_ATPase"/>
</dbReference>
<dbReference type="FunFam" id="3.40.50.300:FF:000006">
    <property type="entry name" value="DNA-binding transcriptional regulator NtrC"/>
    <property type="match status" value="1"/>
</dbReference>
<feature type="domain" description="Sigma-54 factor interaction" evidence="7">
    <location>
        <begin position="139"/>
        <end position="367"/>
    </location>
</feature>
<dbReference type="Proteomes" id="UP000253562">
    <property type="component" value="Unassembled WGS sequence"/>
</dbReference>
<comment type="caution">
    <text evidence="6">Lacks conserved residue(s) required for the propagation of feature annotation.</text>
</comment>
<dbReference type="SUPFAM" id="SSF52540">
    <property type="entry name" value="P-loop containing nucleoside triphosphate hydrolases"/>
    <property type="match status" value="1"/>
</dbReference>
<proteinExistence type="predicted"/>
<dbReference type="AlphaFoldDB" id="A0A368KU32"/>
<dbReference type="InterPro" id="IPR002197">
    <property type="entry name" value="HTH_Fis"/>
</dbReference>
<dbReference type="GO" id="GO:0000160">
    <property type="term" value="P:phosphorelay signal transduction system"/>
    <property type="evidence" value="ECO:0007669"/>
    <property type="project" value="InterPro"/>
</dbReference>
<dbReference type="SMART" id="SM00382">
    <property type="entry name" value="AAA"/>
    <property type="match status" value="1"/>
</dbReference>